<dbReference type="PANTHER" id="PTHR36057:SF1">
    <property type="entry name" value="LIPOPROTEIN LIPID ATTACHMENT SITE-LIKE PROTEIN, PUTATIVE (DUF1223)-RELATED"/>
    <property type="match status" value="1"/>
</dbReference>
<dbReference type="AlphaFoldDB" id="A0AAE4B5M0"/>
<evidence type="ECO:0000313" key="3">
    <source>
        <dbReference type="Proteomes" id="UP001226762"/>
    </source>
</evidence>
<feature type="chain" id="PRO_5041958402" evidence="1">
    <location>
        <begin position="24"/>
        <end position="234"/>
    </location>
</feature>
<reference evidence="2" key="1">
    <citation type="submission" date="2022-07" db="EMBL/GenBank/DDBJ databases">
        <authorList>
            <person name="Otstavnykh N."/>
            <person name="Isaeva M."/>
            <person name="Bystritskaya E."/>
        </authorList>
    </citation>
    <scope>NUCLEOTIDE SEQUENCE</scope>
    <source>
        <strain evidence="2">KCTC 52189</strain>
    </source>
</reference>
<comment type="caution">
    <text evidence="2">The sequence shown here is derived from an EMBL/GenBank/DDBJ whole genome shotgun (WGS) entry which is preliminary data.</text>
</comment>
<organism evidence="2 3">
    <name type="scientific">Marimonas arenosa</name>
    <dbReference type="NCBI Taxonomy" id="1795305"/>
    <lineage>
        <taxon>Bacteria</taxon>
        <taxon>Pseudomonadati</taxon>
        <taxon>Pseudomonadota</taxon>
        <taxon>Alphaproteobacteria</taxon>
        <taxon>Rhodobacterales</taxon>
        <taxon>Paracoccaceae</taxon>
        <taxon>Marimonas</taxon>
    </lineage>
</organism>
<reference evidence="2" key="2">
    <citation type="submission" date="2023-02" db="EMBL/GenBank/DDBJ databases">
        <title>'Rhodoalgimonas zhirmunskyi' gen. nov., isolated from a red alga.</title>
        <authorList>
            <person name="Nedashkovskaya O.I."/>
            <person name="Otstavnykh N.Y."/>
            <person name="Bystritskaya E.P."/>
            <person name="Balabanova L.A."/>
            <person name="Isaeva M.P."/>
        </authorList>
    </citation>
    <scope>NUCLEOTIDE SEQUENCE</scope>
    <source>
        <strain evidence="2">KCTC 52189</strain>
    </source>
</reference>
<feature type="signal peptide" evidence="1">
    <location>
        <begin position="1"/>
        <end position="23"/>
    </location>
</feature>
<protein>
    <submittedName>
        <fullName evidence="2">DUF1223 domain-containing protein</fullName>
    </submittedName>
</protein>
<accession>A0AAE4B5M0</accession>
<gene>
    <name evidence="2" type="ORF">NO357_15535</name>
</gene>
<dbReference type="Pfam" id="PF06764">
    <property type="entry name" value="DUF1223"/>
    <property type="match status" value="1"/>
</dbReference>
<proteinExistence type="predicted"/>
<dbReference type="InterPro" id="IPR036249">
    <property type="entry name" value="Thioredoxin-like_sf"/>
</dbReference>
<keyword evidence="3" id="KW-1185">Reference proteome</keyword>
<dbReference type="EMBL" id="JANHAX010000005">
    <property type="protein sequence ID" value="MDQ2091312.1"/>
    <property type="molecule type" value="Genomic_DNA"/>
</dbReference>
<dbReference type="SUPFAM" id="SSF52833">
    <property type="entry name" value="Thioredoxin-like"/>
    <property type="match status" value="1"/>
</dbReference>
<dbReference type="RefSeq" id="WP_306736606.1">
    <property type="nucleotide sequence ID" value="NZ_JANHAX010000005.1"/>
</dbReference>
<keyword evidence="1" id="KW-0732">Signal</keyword>
<evidence type="ECO:0000256" key="1">
    <source>
        <dbReference type="SAM" id="SignalP"/>
    </source>
</evidence>
<name>A0AAE4B5M0_9RHOB</name>
<sequence length="234" mass="25785">MMRLLRGLTAFWVMLGSAGLAQGAEKPVIVVELFTSQGCSSCPPADAFLHELAKRDDVVALSLHVDYWDYIGWKDVFAQRKFTQRQHGYAKAGHRRSVYTPQMIIHGQDHVVGNHPMDVTDLIASYQERAQPVALRVARQGGEVIVEAQGGAKSGTIVVQLVRFEPAATVDIRRGENAGHSYTYANVVRHWDVIGEWDGAAPFTLKTRVKDDLPAAVILQRKGFGPILAAARVE</sequence>
<dbReference type="InterPro" id="IPR010634">
    <property type="entry name" value="DUF1223"/>
</dbReference>
<evidence type="ECO:0000313" key="2">
    <source>
        <dbReference type="EMBL" id="MDQ2091312.1"/>
    </source>
</evidence>
<dbReference type="Proteomes" id="UP001226762">
    <property type="component" value="Unassembled WGS sequence"/>
</dbReference>
<dbReference type="PANTHER" id="PTHR36057">
    <property type="match status" value="1"/>
</dbReference>